<dbReference type="RefSeq" id="WP_224033470.1">
    <property type="nucleotide sequence ID" value="NZ_AP024849.1"/>
</dbReference>
<evidence type="ECO:0000259" key="1">
    <source>
        <dbReference type="Pfam" id="PF05523"/>
    </source>
</evidence>
<dbReference type="InterPro" id="IPR014710">
    <property type="entry name" value="RmlC-like_jellyroll"/>
</dbReference>
<dbReference type="CDD" id="cd20292">
    <property type="entry name" value="cupin_QdtA-like"/>
    <property type="match status" value="1"/>
</dbReference>
<evidence type="ECO:0000313" key="2">
    <source>
        <dbReference type="EMBL" id="BCZ47088.1"/>
    </source>
</evidence>
<dbReference type="Gene3D" id="2.60.120.10">
    <property type="entry name" value="Jelly Rolls"/>
    <property type="match status" value="1"/>
</dbReference>
<dbReference type="SUPFAM" id="SSF51182">
    <property type="entry name" value="RmlC-like cupins"/>
    <property type="match status" value="1"/>
</dbReference>
<sequence>MYNVSMLKFIDIKDKYGHLTPIESKIDIPFEIKRIYCITRVDQGITRGFHSHRKLHQVLICINGSVKIRTKNPIEEEVIELNDPSVGLYLGNYVWREMFDFSEGSVLLVIASEYYDENDYIRNYDFYLEEAKKRF</sequence>
<dbReference type="GO" id="GO:0016853">
    <property type="term" value="F:isomerase activity"/>
    <property type="evidence" value="ECO:0007669"/>
    <property type="project" value="UniProtKB-KW"/>
</dbReference>
<dbReference type="InterPro" id="IPR011051">
    <property type="entry name" value="RmlC_Cupin_sf"/>
</dbReference>
<evidence type="ECO:0000313" key="3">
    <source>
        <dbReference type="Proteomes" id="UP000824633"/>
    </source>
</evidence>
<organism evidence="2 3">
    <name type="scientific">Clostridium gelidum</name>
    <dbReference type="NCBI Taxonomy" id="704125"/>
    <lineage>
        <taxon>Bacteria</taxon>
        <taxon>Bacillati</taxon>
        <taxon>Bacillota</taxon>
        <taxon>Clostridia</taxon>
        <taxon>Eubacteriales</taxon>
        <taxon>Clostridiaceae</taxon>
        <taxon>Clostridium</taxon>
    </lineage>
</organism>
<dbReference type="InterPro" id="IPR008894">
    <property type="entry name" value="QdtA_cupin_dom"/>
</dbReference>
<protein>
    <submittedName>
        <fullName evidence="2">dTDP-6-deoxy-3,4-keto-hexulose isomerase</fullName>
    </submittedName>
</protein>
<keyword evidence="2" id="KW-0413">Isomerase</keyword>
<name>A0ABM7T537_9CLOT</name>
<dbReference type="EMBL" id="AP024849">
    <property type="protein sequence ID" value="BCZ47088.1"/>
    <property type="molecule type" value="Genomic_DNA"/>
</dbReference>
<reference evidence="3" key="1">
    <citation type="submission" date="2021-07" db="EMBL/GenBank/DDBJ databases">
        <title>Complete genome sequencing of a Clostridium isolate.</title>
        <authorList>
            <person name="Ueki A."/>
            <person name="Tonouchi A."/>
        </authorList>
    </citation>
    <scope>NUCLEOTIDE SEQUENCE [LARGE SCALE GENOMIC DNA]</scope>
    <source>
        <strain evidence="3">C5S11</strain>
    </source>
</reference>
<dbReference type="Proteomes" id="UP000824633">
    <property type="component" value="Chromosome"/>
</dbReference>
<proteinExistence type="predicted"/>
<keyword evidence="3" id="KW-1185">Reference proteome</keyword>
<accession>A0ABM7T537</accession>
<gene>
    <name evidence="2" type="ORF">psyc5s11_31550</name>
</gene>
<dbReference type="Pfam" id="PF05523">
    <property type="entry name" value="FdtA"/>
    <property type="match status" value="1"/>
</dbReference>
<feature type="domain" description="Sugar 3,4-ketoisomerase QdtA cupin" evidence="1">
    <location>
        <begin position="3"/>
        <end position="131"/>
    </location>
</feature>